<dbReference type="EMBL" id="CP115149">
    <property type="protein sequence ID" value="WBL35349.1"/>
    <property type="molecule type" value="Genomic_DNA"/>
</dbReference>
<accession>A0ABY7M483</accession>
<evidence type="ECO:0000256" key="1">
    <source>
        <dbReference type="SAM" id="Phobius"/>
    </source>
</evidence>
<protein>
    <submittedName>
        <fullName evidence="2">Uncharacterized protein</fullName>
    </submittedName>
</protein>
<organism evidence="2 3">
    <name type="scientific">Tepidiforma flava</name>
    <dbReference type="NCBI Taxonomy" id="3004094"/>
    <lineage>
        <taxon>Bacteria</taxon>
        <taxon>Bacillati</taxon>
        <taxon>Chloroflexota</taxon>
        <taxon>Tepidiformia</taxon>
        <taxon>Tepidiformales</taxon>
        <taxon>Tepidiformaceae</taxon>
        <taxon>Tepidiforma</taxon>
    </lineage>
</organism>
<name>A0ABY7M483_9CHLR</name>
<gene>
    <name evidence="2" type="ORF">O0235_11220</name>
</gene>
<evidence type="ECO:0000313" key="3">
    <source>
        <dbReference type="Proteomes" id="UP001212803"/>
    </source>
</evidence>
<proteinExistence type="predicted"/>
<keyword evidence="1" id="KW-1133">Transmembrane helix</keyword>
<keyword evidence="1" id="KW-0812">Transmembrane</keyword>
<dbReference type="RefSeq" id="WP_270055876.1">
    <property type="nucleotide sequence ID" value="NZ_CP115149.1"/>
</dbReference>
<feature type="transmembrane region" description="Helical" evidence="1">
    <location>
        <begin position="12"/>
        <end position="34"/>
    </location>
</feature>
<reference evidence="2 3" key="1">
    <citation type="journal article" date="2023" name="ISME J.">
        <title>Thermophilic Dehalococcoidia with unusual traits shed light on an unexpected past.</title>
        <authorList>
            <person name="Palmer M."/>
            <person name="Covington J.K."/>
            <person name="Zhou E.M."/>
            <person name="Thomas S.C."/>
            <person name="Habib N."/>
            <person name="Seymour C.O."/>
            <person name="Lai D."/>
            <person name="Johnston J."/>
            <person name="Hashimi A."/>
            <person name="Jiao J.Y."/>
            <person name="Muok A.R."/>
            <person name="Liu L."/>
            <person name="Xian W.D."/>
            <person name="Zhi X.Y."/>
            <person name="Li M.M."/>
            <person name="Silva L.P."/>
            <person name="Bowen B.P."/>
            <person name="Louie K."/>
            <person name="Briegel A."/>
            <person name="Pett-Ridge J."/>
            <person name="Weber P.K."/>
            <person name="Tocheva E.I."/>
            <person name="Woyke T."/>
            <person name="Northen T.R."/>
            <person name="Mayali X."/>
            <person name="Li W.J."/>
            <person name="Hedlund B.P."/>
        </authorList>
    </citation>
    <scope>NUCLEOTIDE SEQUENCE [LARGE SCALE GENOMIC DNA]</scope>
    <source>
        <strain evidence="2 3">YIM 72310</strain>
    </source>
</reference>
<evidence type="ECO:0000313" key="2">
    <source>
        <dbReference type="EMBL" id="WBL35349.1"/>
    </source>
</evidence>
<dbReference type="Proteomes" id="UP001212803">
    <property type="component" value="Chromosome"/>
</dbReference>
<keyword evidence="1" id="KW-0472">Membrane</keyword>
<keyword evidence="3" id="KW-1185">Reference proteome</keyword>
<sequence>MPLAEFAVDFVFGGLYGALVTVIALLAAIPYAAWQGVRRLGRRFGGRQDGDARPGG</sequence>